<sequence>MIPKRQLSRGQKLLKIMWVVDLKTDHLSYVIDFKHALWAEATSNVQA</sequence>
<dbReference type="EMBL" id="ANIZ01001115">
    <property type="protein sequence ID" value="ETI49222.1"/>
    <property type="molecule type" value="Genomic_DNA"/>
</dbReference>
<gene>
    <name evidence="1" type="ORF">F443_06861</name>
</gene>
<comment type="caution">
    <text evidence="1">The sequence shown here is derived from an EMBL/GenBank/DDBJ whole genome shotgun (WGS) entry which is preliminary data.</text>
</comment>
<organism evidence="1 2">
    <name type="scientific">Phytophthora nicotianae P1569</name>
    <dbReference type="NCBI Taxonomy" id="1317065"/>
    <lineage>
        <taxon>Eukaryota</taxon>
        <taxon>Sar</taxon>
        <taxon>Stramenopiles</taxon>
        <taxon>Oomycota</taxon>
        <taxon>Peronosporomycetes</taxon>
        <taxon>Peronosporales</taxon>
        <taxon>Peronosporaceae</taxon>
        <taxon>Phytophthora</taxon>
    </lineage>
</organism>
<accession>V9FFL4</accession>
<protein>
    <submittedName>
        <fullName evidence="1">Uncharacterized protein</fullName>
    </submittedName>
</protein>
<evidence type="ECO:0000313" key="1">
    <source>
        <dbReference type="EMBL" id="ETI49222.1"/>
    </source>
</evidence>
<dbReference type="Proteomes" id="UP000018721">
    <property type="component" value="Unassembled WGS sequence"/>
</dbReference>
<dbReference type="HOGENOM" id="CLU_3176597_0_0_1"/>
<reference evidence="1 2" key="1">
    <citation type="submission" date="2013-11" db="EMBL/GenBank/DDBJ databases">
        <title>The Genome Sequence of Phytophthora parasitica P1569.</title>
        <authorList>
            <consortium name="The Broad Institute Genomics Platform"/>
            <person name="Russ C."/>
            <person name="Tyler B."/>
            <person name="Panabieres F."/>
            <person name="Shan W."/>
            <person name="Tripathy S."/>
            <person name="Grunwald N."/>
            <person name="Machado M."/>
            <person name="Johnson C.S."/>
            <person name="Arredondo F."/>
            <person name="Hong C."/>
            <person name="Coffey M."/>
            <person name="Young S.K."/>
            <person name="Zeng Q."/>
            <person name="Gargeya S."/>
            <person name="Fitzgerald M."/>
            <person name="Abouelleil A."/>
            <person name="Alvarado L."/>
            <person name="Chapman S.B."/>
            <person name="Gainer-Dewar J."/>
            <person name="Goldberg J."/>
            <person name="Griggs A."/>
            <person name="Gujja S."/>
            <person name="Hansen M."/>
            <person name="Howarth C."/>
            <person name="Imamovic A."/>
            <person name="Ireland A."/>
            <person name="Larimer J."/>
            <person name="McCowan C."/>
            <person name="Murphy C."/>
            <person name="Pearson M."/>
            <person name="Poon T.W."/>
            <person name="Priest M."/>
            <person name="Roberts A."/>
            <person name="Saif S."/>
            <person name="Shea T."/>
            <person name="Sykes S."/>
            <person name="Wortman J."/>
            <person name="Nusbaum C."/>
            <person name="Birren B."/>
        </authorList>
    </citation>
    <scope>NUCLEOTIDE SEQUENCE [LARGE SCALE GENOMIC DNA]</scope>
    <source>
        <strain evidence="1 2">P1569</strain>
    </source>
</reference>
<proteinExistence type="predicted"/>
<evidence type="ECO:0000313" key="2">
    <source>
        <dbReference type="Proteomes" id="UP000018721"/>
    </source>
</evidence>
<keyword evidence="2" id="KW-1185">Reference proteome</keyword>
<dbReference type="AlphaFoldDB" id="V9FFL4"/>
<name>V9FFL4_PHYNI</name>